<dbReference type="GO" id="GO:0043531">
    <property type="term" value="F:ADP binding"/>
    <property type="evidence" value="ECO:0007669"/>
    <property type="project" value="InterPro"/>
</dbReference>
<evidence type="ECO:0000259" key="3">
    <source>
        <dbReference type="Pfam" id="PF00931"/>
    </source>
</evidence>
<dbReference type="InterPro" id="IPR042197">
    <property type="entry name" value="Apaf_helical"/>
</dbReference>
<dbReference type="SUPFAM" id="SSF52058">
    <property type="entry name" value="L domain-like"/>
    <property type="match status" value="1"/>
</dbReference>
<dbReference type="PANTHER" id="PTHR11017">
    <property type="entry name" value="LEUCINE-RICH REPEAT-CONTAINING PROTEIN"/>
    <property type="match status" value="1"/>
</dbReference>
<dbReference type="InterPro" id="IPR027417">
    <property type="entry name" value="P-loop_NTPase"/>
</dbReference>
<evidence type="ECO:0000259" key="4">
    <source>
        <dbReference type="Pfam" id="PF23282"/>
    </source>
</evidence>
<dbReference type="InterPro" id="IPR002182">
    <property type="entry name" value="NB-ARC"/>
</dbReference>
<dbReference type="GO" id="GO:0006952">
    <property type="term" value="P:defense response"/>
    <property type="evidence" value="ECO:0007669"/>
    <property type="project" value="InterPro"/>
</dbReference>
<dbReference type="OMA" id="RAFRIHE"/>
<evidence type="ECO:0000256" key="2">
    <source>
        <dbReference type="ARBA" id="ARBA00022614"/>
    </source>
</evidence>
<keyword evidence="1" id="KW-0150">Chloroplast</keyword>
<reference evidence="5" key="1">
    <citation type="submission" date="2021-08" db="EMBL/GenBank/DDBJ databases">
        <title>WGS assembly of Ceratopteris richardii.</title>
        <authorList>
            <person name="Marchant D.B."/>
            <person name="Chen G."/>
            <person name="Jenkins J."/>
            <person name="Shu S."/>
            <person name="Leebens-Mack J."/>
            <person name="Grimwood J."/>
            <person name="Schmutz J."/>
            <person name="Soltis P."/>
            <person name="Soltis D."/>
            <person name="Chen Z.-H."/>
        </authorList>
    </citation>
    <scope>NUCLEOTIDE SEQUENCE</scope>
    <source>
        <strain evidence="5">Whitten #5841</strain>
        <tissue evidence="5">Leaf</tissue>
    </source>
</reference>
<dbReference type="Pfam" id="PF23282">
    <property type="entry name" value="WHD_ROQ1"/>
    <property type="match status" value="1"/>
</dbReference>
<protein>
    <submittedName>
        <fullName evidence="5">Uncharacterized protein</fullName>
    </submittedName>
</protein>
<comment type="caution">
    <text evidence="5">The sequence shown here is derived from an EMBL/GenBank/DDBJ whole genome shotgun (WGS) entry which is preliminary data.</text>
</comment>
<dbReference type="InterPro" id="IPR058192">
    <property type="entry name" value="WHD_ROQ1-like"/>
</dbReference>
<accession>A0A8T2UL06</accession>
<sequence length="1009" mass="115281">MKELSLFNGFEYKTATKTVTRTSKMYQWETLMAIAKEVGAPGKEVTGYNYESDFETLYKENANQVLKVLEPREKSEDLLLVGVYGGNKSKFADLLVETLGSRFDGSHKISNVTKKACQQDGVSEIIQEMCSALKQTSTWNDVRRSQQLLEKKRYLVVLDDLENSGVDQIRNLLGELKRILGRNKCFVVLASRFQHILRELNVHEFINLLTLEDKRGILHVCYTKRDDISDAFLNQLQETFDMLGLDVRLLSNDELINDSSCLHDAKVILCIISRSFSIDDFKSMLTSAAIPSKIVYISYGSYPTDESSSTPLFRMEVDLQKEELNKDQFKSMVWEVVRILNERHEKIMEDVDFPVGVAQRSNAIGRSMLDYVSMNDKSVQCFGLVGMGGIGKTTIAMSIYNKLNSRFNNTCFTFNTRTEVEKKGLVAVQKKILTNLLGIEEKDIGEKIMDKVHGKNFMRFKLTGINALVVLDDVDKNEHVDALCEPLCQSLGPKSIVIFTSRNKTILKPAHLTKIFDIEELDREMSKWLFYWHAFMKPQPPADLQEVSLRVIEACKGLPLSLKVIGSHLYGKTDRNTWEESFDYLRVNEQEIFNVLRISFNGLDNNQKQAFLDICCFLIDEDEDFACMVVEACHKMGRTYLCVLKERCLITVTTDKDSNERRIRMHDQLRDMGRHIIEQESRDRAWDEETAHNILKDVKLHSSLRGLSVWSHIPFPVEASGCQSLPELRILVVNHQDEHGKPLVHEKPDQMELCPQNLFNSVRCSGLRWLRWRKAPFEQLPDGLRSRDTQVLELPQSKINKLPIDSLPNLKRLDVNGCYRLTGLDPNIQRLTNLKHLDLACCYHIKYLPKEMTGLSSLQHIHVSYCLSLTALAPPTTLRELIFRHASRLKIVDLNASLPKLEKLVMTDCSTLKRFSLDAPSLRELDLSDCDGLEELECKGLSSLQRISLNGCSSLTTLSFPTTLRQLRFWDAFSLKIVDVNASLPKLEKLAICSTHQKEESRIGVSFSN</sequence>
<dbReference type="Pfam" id="PF00931">
    <property type="entry name" value="NB-ARC"/>
    <property type="match status" value="2"/>
</dbReference>
<feature type="domain" description="NB-ARC" evidence="3">
    <location>
        <begin position="376"/>
        <end position="537"/>
    </location>
</feature>
<evidence type="ECO:0000313" key="5">
    <source>
        <dbReference type="EMBL" id="KAH7436837.1"/>
    </source>
</evidence>
<dbReference type="Gene3D" id="3.80.10.10">
    <property type="entry name" value="Ribonuclease Inhibitor"/>
    <property type="match status" value="1"/>
</dbReference>
<organism evidence="5 6">
    <name type="scientific">Ceratopteris richardii</name>
    <name type="common">Triangle waterfern</name>
    <dbReference type="NCBI Taxonomy" id="49495"/>
    <lineage>
        <taxon>Eukaryota</taxon>
        <taxon>Viridiplantae</taxon>
        <taxon>Streptophyta</taxon>
        <taxon>Embryophyta</taxon>
        <taxon>Tracheophyta</taxon>
        <taxon>Polypodiopsida</taxon>
        <taxon>Polypodiidae</taxon>
        <taxon>Polypodiales</taxon>
        <taxon>Pteridineae</taxon>
        <taxon>Pteridaceae</taxon>
        <taxon>Parkerioideae</taxon>
        <taxon>Ceratopteris</taxon>
    </lineage>
</organism>
<keyword evidence="2" id="KW-0433">Leucine-rich repeat</keyword>
<proteinExistence type="predicted"/>
<feature type="domain" description="NB-ARC" evidence="3">
    <location>
        <begin position="61"/>
        <end position="214"/>
    </location>
</feature>
<dbReference type="InterPro" id="IPR032675">
    <property type="entry name" value="LRR_dom_sf"/>
</dbReference>
<evidence type="ECO:0000256" key="1">
    <source>
        <dbReference type="ARBA" id="ARBA00022528"/>
    </source>
</evidence>
<dbReference type="Proteomes" id="UP000825935">
    <property type="component" value="Chromosome 5"/>
</dbReference>
<dbReference type="AlphaFoldDB" id="A0A8T2UL06"/>
<dbReference type="PRINTS" id="PR00364">
    <property type="entry name" value="DISEASERSIST"/>
</dbReference>
<evidence type="ECO:0000313" key="6">
    <source>
        <dbReference type="Proteomes" id="UP000825935"/>
    </source>
</evidence>
<name>A0A8T2UL06_CERRI</name>
<dbReference type="Gene3D" id="3.40.50.300">
    <property type="entry name" value="P-loop containing nucleotide triphosphate hydrolases"/>
    <property type="match status" value="2"/>
</dbReference>
<dbReference type="SUPFAM" id="SSF46785">
    <property type="entry name" value="Winged helix' DNA-binding domain"/>
    <property type="match status" value="1"/>
</dbReference>
<gene>
    <name evidence="5" type="ORF">KP509_05G037800</name>
</gene>
<dbReference type="OrthoDB" id="1050628at2759"/>
<dbReference type="Gene3D" id="1.10.8.430">
    <property type="entry name" value="Helical domain of apoptotic protease-activating factors"/>
    <property type="match status" value="1"/>
</dbReference>
<dbReference type="PANTHER" id="PTHR11017:SF385">
    <property type="entry name" value="DISEASE RESISTANCE PROTEIN (TIR-NBS-LRR CLASS)-RELATED"/>
    <property type="match status" value="1"/>
</dbReference>
<dbReference type="InterPro" id="IPR036390">
    <property type="entry name" value="WH_DNA-bd_sf"/>
</dbReference>
<dbReference type="InterPro" id="IPR044974">
    <property type="entry name" value="Disease_R_plants"/>
</dbReference>
<feature type="domain" description="Disease resistance protein Roq1-like winged-helix" evidence="4">
    <location>
        <begin position="605"/>
        <end position="681"/>
    </location>
</feature>
<keyword evidence="1" id="KW-0934">Plastid</keyword>
<dbReference type="SUPFAM" id="SSF52540">
    <property type="entry name" value="P-loop containing nucleoside triphosphate hydrolases"/>
    <property type="match status" value="2"/>
</dbReference>
<dbReference type="EMBL" id="CM035410">
    <property type="protein sequence ID" value="KAH7436837.1"/>
    <property type="molecule type" value="Genomic_DNA"/>
</dbReference>
<keyword evidence="6" id="KW-1185">Reference proteome</keyword>